<dbReference type="InterPro" id="IPR032838">
    <property type="entry name" value="Vwaint_dom"/>
</dbReference>
<dbReference type="Pfam" id="PF13519">
    <property type="entry name" value="VWA_2"/>
    <property type="match status" value="1"/>
</dbReference>
<evidence type="ECO:0000313" key="3">
    <source>
        <dbReference type="Proteomes" id="UP001237642"/>
    </source>
</evidence>
<dbReference type="PANTHER" id="PTHR10579:SF129">
    <property type="entry name" value="OS01G0640200 PROTEIN"/>
    <property type="match status" value="1"/>
</dbReference>
<dbReference type="Proteomes" id="UP001237642">
    <property type="component" value="Unassembled WGS sequence"/>
</dbReference>
<dbReference type="InterPro" id="IPR002035">
    <property type="entry name" value="VWF_A"/>
</dbReference>
<feature type="domain" description="VWFA" evidence="1">
    <location>
        <begin position="77"/>
        <end position="253"/>
    </location>
</feature>
<dbReference type="Gene3D" id="3.40.50.410">
    <property type="entry name" value="von Willebrand factor, type A domain"/>
    <property type="match status" value="1"/>
</dbReference>
<dbReference type="InterPro" id="IPR036465">
    <property type="entry name" value="vWFA_dom_sf"/>
</dbReference>
<dbReference type="Pfam" id="PF14624">
    <property type="entry name" value="Vwaint"/>
    <property type="match status" value="1"/>
</dbReference>
<evidence type="ECO:0000259" key="1">
    <source>
        <dbReference type="PROSITE" id="PS50234"/>
    </source>
</evidence>
<dbReference type="PANTHER" id="PTHR10579">
    <property type="entry name" value="CALCIUM-ACTIVATED CHLORIDE CHANNEL REGULATOR"/>
    <property type="match status" value="1"/>
</dbReference>
<organism evidence="2 3">
    <name type="scientific">Heracleum sosnowskyi</name>
    <dbReference type="NCBI Taxonomy" id="360622"/>
    <lineage>
        <taxon>Eukaryota</taxon>
        <taxon>Viridiplantae</taxon>
        <taxon>Streptophyta</taxon>
        <taxon>Embryophyta</taxon>
        <taxon>Tracheophyta</taxon>
        <taxon>Spermatophyta</taxon>
        <taxon>Magnoliopsida</taxon>
        <taxon>eudicotyledons</taxon>
        <taxon>Gunneridae</taxon>
        <taxon>Pentapetalae</taxon>
        <taxon>asterids</taxon>
        <taxon>campanulids</taxon>
        <taxon>Apiales</taxon>
        <taxon>Apiaceae</taxon>
        <taxon>Apioideae</taxon>
        <taxon>apioid superclade</taxon>
        <taxon>Tordylieae</taxon>
        <taxon>Tordyliinae</taxon>
        <taxon>Heracleum</taxon>
    </lineage>
</organism>
<dbReference type="PROSITE" id="PS50234">
    <property type="entry name" value="VWFA"/>
    <property type="match status" value="1"/>
</dbReference>
<dbReference type="InterPro" id="IPR051266">
    <property type="entry name" value="CLCR"/>
</dbReference>
<dbReference type="AlphaFoldDB" id="A0AAD8HPW0"/>
<dbReference type="SUPFAM" id="SSF53300">
    <property type="entry name" value="vWA-like"/>
    <property type="match status" value="1"/>
</dbReference>
<protein>
    <submittedName>
        <fullName evidence="2">Inter-alpha-trypsin inhibitor heavy chain H3</fullName>
    </submittedName>
</protein>
<sequence length="537" mass="58507">MSFNDDEQIPGDLNASEVFIRILTSCVFIRIFIRIFTVGKAKLKIINSAVAPVDESNLRVLLELTGLGNDKERLGLDLVTVLDVSGSMKGDRLEKLKKAMEFIIKKLSPIDRLSIITFGTEAHKVCGLRVVNETSQVKIIDLVMQIKAEGWTNITDGLQTALKVLDGRKYKKGRSVGVMLMSDGEQNRGGDATQVEVGNGSVYTFGFGTTTNARGDPKAMADVLNGIARKSNGGTFSDVPKTDGLSAAFAQCLGGLLTFAVQDLKLVISPGNKTKVESVFAGDYGQSGNTNADPAVTISFGNLYDKEMRKIIVDLVLPKVDKEVTLQVLKIGYKYMNKDNTKVLKSPPIFASVKHIGRSTPVEREEVTVEASRIQTAQMMKESRILADQEKFDAAKNKIVEAQNLLEDVEIDGTNSLIELLKAELQQFLIFLQSPETYKKSGRAFALSAELSHERFAARGDAEKSTGMFATSRMEAYKKQSESFEKGEPVPTAAEDAKEEVLADPIGPISGALSLQIQIAIQALMSIQNILDSAAPR</sequence>
<reference evidence="2" key="2">
    <citation type="submission" date="2023-05" db="EMBL/GenBank/DDBJ databases">
        <authorList>
            <person name="Schelkunov M.I."/>
        </authorList>
    </citation>
    <scope>NUCLEOTIDE SEQUENCE</scope>
    <source>
        <strain evidence="2">Hsosn_3</strain>
        <tissue evidence="2">Leaf</tissue>
    </source>
</reference>
<dbReference type="SMART" id="SM00327">
    <property type="entry name" value="VWA"/>
    <property type="match status" value="1"/>
</dbReference>
<keyword evidence="3" id="KW-1185">Reference proteome</keyword>
<name>A0AAD8HPW0_9APIA</name>
<proteinExistence type="predicted"/>
<gene>
    <name evidence="2" type="ORF">POM88_037276</name>
</gene>
<reference evidence="2" key="1">
    <citation type="submission" date="2023-02" db="EMBL/GenBank/DDBJ databases">
        <title>Genome of toxic invasive species Heracleum sosnowskyi carries increased number of genes despite the absence of recent whole-genome duplications.</title>
        <authorList>
            <person name="Schelkunov M."/>
            <person name="Shtratnikova V."/>
            <person name="Makarenko M."/>
            <person name="Klepikova A."/>
            <person name="Omelchenko D."/>
            <person name="Novikova G."/>
            <person name="Obukhova E."/>
            <person name="Bogdanov V."/>
            <person name="Penin A."/>
            <person name="Logacheva M."/>
        </authorList>
    </citation>
    <scope>NUCLEOTIDE SEQUENCE</scope>
    <source>
        <strain evidence="2">Hsosn_3</strain>
        <tissue evidence="2">Leaf</tissue>
    </source>
</reference>
<dbReference type="EMBL" id="JAUIZM010000008">
    <property type="protein sequence ID" value="KAK1371184.1"/>
    <property type="molecule type" value="Genomic_DNA"/>
</dbReference>
<evidence type="ECO:0000313" key="2">
    <source>
        <dbReference type="EMBL" id="KAK1371184.1"/>
    </source>
</evidence>
<accession>A0AAD8HPW0</accession>
<comment type="caution">
    <text evidence="2">The sequence shown here is derived from an EMBL/GenBank/DDBJ whole genome shotgun (WGS) entry which is preliminary data.</text>
</comment>